<proteinExistence type="predicted"/>
<feature type="region of interest" description="Disordered" evidence="1">
    <location>
        <begin position="27"/>
        <end position="66"/>
    </location>
</feature>
<evidence type="ECO:0000313" key="3">
    <source>
        <dbReference type="EMBL" id="GAA3364468.1"/>
    </source>
</evidence>
<accession>A0ABP6S030</accession>
<keyword evidence="2" id="KW-0732">Signal</keyword>
<gene>
    <name evidence="3" type="ORF">GCM10020366_60450</name>
</gene>
<organism evidence="3 4">
    <name type="scientific">Saccharopolyspora gregorii</name>
    <dbReference type="NCBI Taxonomy" id="33914"/>
    <lineage>
        <taxon>Bacteria</taxon>
        <taxon>Bacillati</taxon>
        <taxon>Actinomycetota</taxon>
        <taxon>Actinomycetes</taxon>
        <taxon>Pseudonocardiales</taxon>
        <taxon>Pseudonocardiaceae</taxon>
        <taxon>Saccharopolyspora</taxon>
    </lineage>
</organism>
<name>A0ABP6S030_9PSEU</name>
<dbReference type="RefSeq" id="WP_344930922.1">
    <property type="nucleotide sequence ID" value="NZ_BAAAYK010000038.1"/>
</dbReference>
<evidence type="ECO:0000256" key="2">
    <source>
        <dbReference type="SAM" id="SignalP"/>
    </source>
</evidence>
<protein>
    <recommendedName>
        <fullName evidence="5">Secreted protein</fullName>
    </recommendedName>
</protein>
<dbReference type="EMBL" id="BAAAYK010000038">
    <property type="protein sequence ID" value="GAA3364468.1"/>
    <property type="molecule type" value="Genomic_DNA"/>
</dbReference>
<reference evidence="4" key="1">
    <citation type="journal article" date="2019" name="Int. J. Syst. Evol. Microbiol.">
        <title>The Global Catalogue of Microorganisms (GCM) 10K type strain sequencing project: providing services to taxonomists for standard genome sequencing and annotation.</title>
        <authorList>
            <consortium name="The Broad Institute Genomics Platform"/>
            <consortium name="The Broad Institute Genome Sequencing Center for Infectious Disease"/>
            <person name="Wu L."/>
            <person name="Ma J."/>
        </authorList>
    </citation>
    <scope>NUCLEOTIDE SEQUENCE [LARGE SCALE GENOMIC DNA]</scope>
    <source>
        <strain evidence="4">JCM 9687</strain>
    </source>
</reference>
<dbReference type="Proteomes" id="UP001500483">
    <property type="component" value="Unassembled WGS sequence"/>
</dbReference>
<feature type="signal peptide" evidence="2">
    <location>
        <begin position="1"/>
        <end position="26"/>
    </location>
</feature>
<feature type="chain" id="PRO_5046534146" description="Secreted protein" evidence="2">
    <location>
        <begin position="27"/>
        <end position="450"/>
    </location>
</feature>
<evidence type="ECO:0000313" key="4">
    <source>
        <dbReference type="Proteomes" id="UP001500483"/>
    </source>
</evidence>
<comment type="caution">
    <text evidence="3">The sequence shown here is derived from an EMBL/GenBank/DDBJ whole genome shotgun (WGS) entry which is preliminary data.</text>
</comment>
<evidence type="ECO:0000256" key="1">
    <source>
        <dbReference type="SAM" id="MobiDB-lite"/>
    </source>
</evidence>
<evidence type="ECO:0008006" key="5">
    <source>
        <dbReference type="Google" id="ProtNLM"/>
    </source>
</evidence>
<sequence length="450" mass="46477">MQTWAKRGVRAALVTGGVLAVGTTMAAAEGTGPSGDGDHGSLGTRYDRSPADPERGGSVPPAFDADDARPQLAHSFAAHRNADTGRYRALVLTGKIDPVRDLLPAVEHDMTQEIPVLRDLDPARPDMQLAGWVGDPATARPAPGDGRHSLRRGAEVRTPAEGFHRSLSWAGPIGDIVRGGHGHPAEAKVPEVTGELIIPLVDPATVDPEDGIVALWGGALGGDGAERAAPAALGAGLLDSADVDLTSGELPGPDVRLHDVPPSLLVVALAEAPHVPAARSEQVALQVPGEHQDHPQVPPALSGPLVLARDGEPVQVPMPLGGELTAFGGGQLTGPTAGRLTEALDELGPRADDRPTVSFLAAVPRFSATPEDVPVRVDVLDELDATTPERDRILASPLPPEPRAAEPVGIELPALGAPPSINAAQGHTIPIPGLAAQPRGLDDTVEFQRI</sequence>
<feature type="compositionally biased region" description="Basic and acidic residues" evidence="1">
    <location>
        <begin position="45"/>
        <end position="55"/>
    </location>
</feature>
<keyword evidence="4" id="KW-1185">Reference proteome</keyword>